<accession>A0ABR3QBI1</accession>
<evidence type="ECO:0000313" key="2">
    <source>
        <dbReference type="Proteomes" id="UP001565368"/>
    </source>
</evidence>
<keyword evidence="2" id="KW-1185">Reference proteome</keyword>
<gene>
    <name evidence="1" type="ORF">Q8F55_003014</name>
</gene>
<dbReference type="Proteomes" id="UP001565368">
    <property type="component" value="Unassembled WGS sequence"/>
</dbReference>
<organism evidence="1 2">
    <name type="scientific">Vanrija albida</name>
    <dbReference type="NCBI Taxonomy" id="181172"/>
    <lineage>
        <taxon>Eukaryota</taxon>
        <taxon>Fungi</taxon>
        <taxon>Dikarya</taxon>
        <taxon>Basidiomycota</taxon>
        <taxon>Agaricomycotina</taxon>
        <taxon>Tremellomycetes</taxon>
        <taxon>Trichosporonales</taxon>
        <taxon>Trichosporonaceae</taxon>
        <taxon>Vanrija</taxon>
    </lineage>
</organism>
<dbReference type="EMBL" id="JBBXJM010000002">
    <property type="protein sequence ID" value="KAL1412017.1"/>
    <property type="molecule type" value="Genomic_DNA"/>
</dbReference>
<sequence length="122" mass="13939">MSTAKSYTSELERALRTQDPHDRIMFEPPMRFAAFGGMMTLRVLDVSHLWRVYTDVQLKAVRVTAHLLPFYNIAMISHLRWFGYNAATGRRPHGSNQLATRTSYTSLEGCTVAAVPRDHWAL</sequence>
<proteinExistence type="predicted"/>
<dbReference type="RefSeq" id="XP_069211961.1">
    <property type="nucleotide sequence ID" value="XM_069351575.1"/>
</dbReference>
<protein>
    <submittedName>
        <fullName evidence="1">Uncharacterized protein</fullName>
    </submittedName>
</protein>
<evidence type="ECO:0000313" key="1">
    <source>
        <dbReference type="EMBL" id="KAL1412017.1"/>
    </source>
</evidence>
<comment type="caution">
    <text evidence="1">The sequence shown here is derived from an EMBL/GenBank/DDBJ whole genome shotgun (WGS) entry which is preliminary data.</text>
</comment>
<name>A0ABR3QBI1_9TREE</name>
<dbReference type="GeneID" id="95984057"/>
<reference evidence="1 2" key="1">
    <citation type="submission" date="2023-08" db="EMBL/GenBank/DDBJ databases">
        <title>Annotated Genome Sequence of Vanrija albida AlHP1.</title>
        <authorList>
            <person name="Herzog R."/>
        </authorList>
    </citation>
    <scope>NUCLEOTIDE SEQUENCE [LARGE SCALE GENOMIC DNA]</scope>
    <source>
        <strain evidence="1 2">AlHP1</strain>
    </source>
</reference>